<dbReference type="PANTHER" id="PTHR43649">
    <property type="entry name" value="ARABINOSE-BINDING PROTEIN-RELATED"/>
    <property type="match status" value="1"/>
</dbReference>
<dbReference type="SUPFAM" id="SSF53850">
    <property type="entry name" value="Periplasmic binding protein-like II"/>
    <property type="match status" value="1"/>
</dbReference>
<proteinExistence type="predicted"/>
<evidence type="ECO:0000313" key="1">
    <source>
        <dbReference type="EMBL" id="ROR81740.1"/>
    </source>
</evidence>
<organism evidence="1 2">
    <name type="scientific">Plantibacter flavus</name>
    <dbReference type="NCBI Taxonomy" id="150123"/>
    <lineage>
        <taxon>Bacteria</taxon>
        <taxon>Bacillati</taxon>
        <taxon>Actinomycetota</taxon>
        <taxon>Actinomycetes</taxon>
        <taxon>Micrococcales</taxon>
        <taxon>Microbacteriaceae</taxon>
        <taxon>Plantibacter</taxon>
    </lineage>
</organism>
<keyword evidence="2" id="KW-1185">Reference proteome</keyword>
<accession>A0A3N2C2S5</accession>
<dbReference type="PANTHER" id="PTHR43649:SF32">
    <property type="entry name" value="SUGAR BINDING SECRETED PROTEIN"/>
    <property type="match status" value="1"/>
</dbReference>
<gene>
    <name evidence="1" type="ORF">EDD42_1811</name>
</gene>
<comment type="caution">
    <text evidence="1">The sequence shown here is derived from an EMBL/GenBank/DDBJ whole genome shotgun (WGS) entry which is preliminary data.</text>
</comment>
<dbReference type="AlphaFoldDB" id="A0A3N2C2S5"/>
<dbReference type="PROSITE" id="PS51257">
    <property type="entry name" value="PROKAR_LIPOPROTEIN"/>
    <property type="match status" value="1"/>
</dbReference>
<dbReference type="InterPro" id="IPR006059">
    <property type="entry name" value="SBP"/>
</dbReference>
<dbReference type="Pfam" id="PF13416">
    <property type="entry name" value="SBP_bac_8"/>
    <property type="match status" value="1"/>
</dbReference>
<protein>
    <submittedName>
        <fullName evidence="1">Cellobiose transport system substrate-binding protein</fullName>
    </submittedName>
</protein>
<dbReference type="EMBL" id="RKHL01000001">
    <property type="protein sequence ID" value="ROR81740.1"/>
    <property type="molecule type" value="Genomic_DNA"/>
</dbReference>
<name>A0A3N2C2S5_9MICO</name>
<dbReference type="InterPro" id="IPR050490">
    <property type="entry name" value="Bact_solute-bd_prot1"/>
</dbReference>
<dbReference type="Proteomes" id="UP000266915">
    <property type="component" value="Unassembled WGS sequence"/>
</dbReference>
<evidence type="ECO:0000313" key="2">
    <source>
        <dbReference type="Proteomes" id="UP000266915"/>
    </source>
</evidence>
<reference evidence="1 2" key="1">
    <citation type="submission" date="2018-11" db="EMBL/GenBank/DDBJ databases">
        <title>Sequencing the genomes of 1000 actinobacteria strains.</title>
        <authorList>
            <person name="Klenk H.-P."/>
        </authorList>
    </citation>
    <scope>NUCLEOTIDE SEQUENCE [LARGE SCALE GENOMIC DNA]</scope>
    <source>
        <strain evidence="1 2">DSM 14012</strain>
    </source>
</reference>
<dbReference type="RefSeq" id="WP_159453329.1">
    <property type="nucleotide sequence ID" value="NZ_FXAP01000001.1"/>
</dbReference>
<dbReference type="Gene3D" id="3.40.190.10">
    <property type="entry name" value="Periplasmic binding protein-like II"/>
    <property type="match status" value="1"/>
</dbReference>
<sequence length="419" mass="44292">MKFRLAAAATVAVMVGALVTGCSGSGGGDDKTFQFWSFTGINQKADVEKYKEAHPDITVKLTEVGSTQETAQALTAALAGGKVPDLVLIQGDDMPNFVANPDNFVDLSTMGADDISGDYLPWVWDQAVAQNDAVIGVPTDVGGMSMAYRADLFEAAGLPSEPDAVAALWPTWDDFISVGQQYVAATGKPFLDNAGTSVFFQTVNQVDEKYYTPEGELVYDTNPQVKEAFDISIKAIEAGITANVPAFSTGWSTGKTNGAFAAMAAPSWMLKSIKTDAPDTSGQWRVTTVPKVAGNWGGSYLAIPKRAANPEAAWAYIKEMQSPESQLKNFTDTGALPSTVSAYESTAIADYTDPFFGDSKIGAVLGKSLQEFKPFFNGPETATIGSAMINTVTDVEAGNTPPDKAWDVAMKAVKDALGG</sequence>